<accession>A0A392QV72</accession>
<evidence type="ECO:0000259" key="1">
    <source>
        <dbReference type="Pfam" id="PF26130"/>
    </source>
</evidence>
<dbReference type="Pfam" id="PF26130">
    <property type="entry name" value="PB1-like"/>
    <property type="match status" value="1"/>
</dbReference>
<protein>
    <recommendedName>
        <fullName evidence="1">PB1-like domain-containing protein</fullName>
    </recommendedName>
</protein>
<name>A0A392QV72_9FABA</name>
<organism evidence="2 3">
    <name type="scientific">Trifolium medium</name>
    <dbReference type="NCBI Taxonomy" id="97028"/>
    <lineage>
        <taxon>Eukaryota</taxon>
        <taxon>Viridiplantae</taxon>
        <taxon>Streptophyta</taxon>
        <taxon>Embryophyta</taxon>
        <taxon>Tracheophyta</taxon>
        <taxon>Spermatophyta</taxon>
        <taxon>Magnoliopsida</taxon>
        <taxon>eudicotyledons</taxon>
        <taxon>Gunneridae</taxon>
        <taxon>Pentapetalae</taxon>
        <taxon>rosids</taxon>
        <taxon>fabids</taxon>
        <taxon>Fabales</taxon>
        <taxon>Fabaceae</taxon>
        <taxon>Papilionoideae</taxon>
        <taxon>50 kb inversion clade</taxon>
        <taxon>NPAAA clade</taxon>
        <taxon>Hologalegina</taxon>
        <taxon>IRL clade</taxon>
        <taxon>Trifolieae</taxon>
        <taxon>Trifolium</taxon>
    </lineage>
</organism>
<dbReference type="InterPro" id="IPR058594">
    <property type="entry name" value="PB1-like_dom_pln"/>
</dbReference>
<feature type="domain" description="PB1-like" evidence="1">
    <location>
        <begin position="1"/>
        <end position="69"/>
    </location>
</feature>
<evidence type="ECO:0000313" key="2">
    <source>
        <dbReference type="EMBL" id="MCI27734.1"/>
    </source>
</evidence>
<keyword evidence="3" id="KW-1185">Reference proteome</keyword>
<sequence length="81" mass="9209">MSDVTEVVLYHGGSLVRNVEGLMKYKGGKNIVLKELEADKLNVRGMVLEDHLYQRQLMGYGFHAVMAWRSHAVGLIYIPFD</sequence>
<comment type="caution">
    <text evidence="2">The sequence shown here is derived from an EMBL/GenBank/DDBJ whole genome shotgun (WGS) entry which is preliminary data.</text>
</comment>
<evidence type="ECO:0000313" key="3">
    <source>
        <dbReference type="Proteomes" id="UP000265520"/>
    </source>
</evidence>
<dbReference type="AlphaFoldDB" id="A0A392QV72"/>
<dbReference type="EMBL" id="LXQA010161091">
    <property type="protein sequence ID" value="MCI27734.1"/>
    <property type="molecule type" value="Genomic_DNA"/>
</dbReference>
<reference evidence="2 3" key="1">
    <citation type="journal article" date="2018" name="Front. Plant Sci.">
        <title>Red Clover (Trifolium pratense) and Zigzag Clover (T. medium) - A Picture of Genomic Similarities and Differences.</title>
        <authorList>
            <person name="Dluhosova J."/>
            <person name="Istvanek J."/>
            <person name="Nedelnik J."/>
            <person name="Repkova J."/>
        </authorList>
    </citation>
    <scope>NUCLEOTIDE SEQUENCE [LARGE SCALE GENOMIC DNA]</scope>
    <source>
        <strain evidence="3">cv. 10/8</strain>
        <tissue evidence="2">Leaf</tissue>
    </source>
</reference>
<proteinExistence type="predicted"/>
<dbReference type="Proteomes" id="UP000265520">
    <property type="component" value="Unassembled WGS sequence"/>
</dbReference>